<feature type="transmembrane region" description="Helical" evidence="1">
    <location>
        <begin position="66"/>
        <end position="87"/>
    </location>
</feature>
<reference evidence="2 3" key="1">
    <citation type="submission" date="2021-03" db="EMBL/GenBank/DDBJ databases">
        <title>novel species isolated from a fishpond in China.</title>
        <authorList>
            <person name="Lu H."/>
            <person name="Cai Z."/>
        </authorList>
    </citation>
    <scope>NUCLEOTIDE SEQUENCE [LARGE SCALE GENOMIC DNA]</scope>
    <source>
        <strain evidence="2 3">Y57</strain>
    </source>
</reference>
<name>A0ABS3CS90_9ALTE</name>
<keyword evidence="1" id="KW-1133">Transmembrane helix</keyword>
<dbReference type="RefSeq" id="WP_206593753.1">
    <property type="nucleotide sequence ID" value="NZ_JAFKCS010000006.1"/>
</dbReference>
<feature type="transmembrane region" description="Helical" evidence="1">
    <location>
        <begin position="21"/>
        <end position="54"/>
    </location>
</feature>
<evidence type="ECO:0000313" key="2">
    <source>
        <dbReference type="EMBL" id="MBN7819920.1"/>
    </source>
</evidence>
<comment type="caution">
    <text evidence="2">The sequence shown here is derived from an EMBL/GenBank/DDBJ whole genome shotgun (WGS) entry which is preliminary data.</text>
</comment>
<sequence>MGQLAVGAENMLKWSHKAANIWIMLVAAGCFVIEGVLINLLFPWVISPLIVAFLWLKYLRAHGFPGATAAANGFLFGASLCLLYVHIDWLLSGAVNPSISGTLAQVFVLAPLQAFVVGGLVSLLSYFASRIRRW</sequence>
<accession>A0ABS3CS90</accession>
<keyword evidence="1" id="KW-0472">Membrane</keyword>
<evidence type="ECO:0000256" key="1">
    <source>
        <dbReference type="SAM" id="Phobius"/>
    </source>
</evidence>
<keyword evidence="3" id="KW-1185">Reference proteome</keyword>
<evidence type="ECO:0000313" key="3">
    <source>
        <dbReference type="Proteomes" id="UP000663992"/>
    </source>
</evidence>
<protein>
    <submittedName>
        <fullName evidence="2">Uncharacterized protein</fullName>
    </submittedName>
</protein>
<dbReference type="EMBL" id="JAFKCS010000006">
    <property type="protein sequence ID" value="MBN7819920.1"/>
    <property type="molecule type" value="Genomic_DNA"/>
</dbReference>
<gene>
    <name evidence="2" type="ORF">J0A65_08580</name>
</gene>
<keyword evidence="1" id="KW-0812">Transmembrane</keyword>
<proteinExistence type="predicted"/>
<feature type="transmembrane region" description="Helical" evidence="1">
    <location>
        <begin position="107"/>
        <end position="128"/>
    </location>
</feature>
<organism evidence="2 3">
    <name type="scientific">Bowmanella yangjiangensis</name>
    <dbReference type="NCBI Taxonomy" id="2811230"/>
    <lineage>
        <taxon>Bacteria</taxon>
        <taxon>Pseudomonadati</taxon>
        <taxon>Pseudomonadota</taxon>
        <taxon>Gammaproteobacteria</taxon>
        <taxon>Alteromonadales</taxon>
        <taxon>Alteromonadaceae</taxon>
        <taxon>Bowmanella</taxon>
    </lineage>
</organism>
<dbReference type="Proteomes" id="UP000663992">
    <property type="component" value="Unassembled WGS sequence"/>
</dbReference>